<reference evidence="1 2" key="1">
    <citation type="journal article" date="2011" name="Microbiology">
        <title>Transcriptome response to different carbon sources in Acetobacter aceti.</title>
        <authorList>
            <person name="Sakurai K."/>
            <person name="Arai H."/>
            <person name="Ishii M."/>
            <person name="Igarashi Y."/>
        </authorList>
    </citation>
    <scope>NUCLEOTIDE SEQUENCE [LARGE SCALE GENOMIC DNA]</scope>
    <source>
        <strain evidence="1 2">NBRC 14818</strain>
    </source>
</reference>
<gene>
    <name evidence="1" type="ORF">EMQ_0213</name>
</gene>
<sequence>MDPVSHEAPIIAATRRMTKAPRLAAAKSIGEKASLSAAPNPPEKTVRQVFRGTVASIDCLS</sequence>
<evidence type="ECO:0000313" key="2">
    <source>
        <dbReference type="Proteomes" id="UP000516424"/>
    </source>
</evidence>
<evidence type="ECO:0000313" key="1">
    <source>
        <dbReference type="EMBL" id="BCK74607.1"/>
    </source>
</evidence>
<proteinExistence type="predicted"/>
<accession>A0AB33IFD0</accession>
<keyword evidence="2" id="KW-1185">Reference proteome</keyword>
<name>A0AB33IFD0_ACEAC</name>
<organism evidence="1 2">
    <name type="scientific">Acetobacter aceti NBRC 14818</name>
    <dbReference type="NCBI Taxonomy" id="887700"/>
    <lineage>
        <taxon>Bacteria</taxon>
        <taxon>Pseudomonadati</taxon>
        <taxon>Pseudomonadota</taxon>
        <taxon>Alphaproteobacteria</taxon>
        <taxon>Acetobacterales</taxon>
        <taxon>Acetobacteraceae</taxon>
        <taxon>Acetobacter</taxon>
        <taxon>Acetobacter subgen. Acetobacter</taxon>
    </lineage>
</organism>
<dbReference type="AlphaFoldDB" id="A0AB33IFD0"/>
<protein>
    <submittedName>
        <fullName evidence="1">Uncharacterized protein</fullName>
    </submittedName>
</protein>
<dbReference type="EMBL" id="AP023410">
    <property type="protein sequence ID" value="BCK74607.1"/>
    <property type="molecule type" value="Genomic_DNA"/>
</dbReference>
<dbReference type="Proteomes" id="UP000516424">
    <property type="component" value="Chromosome"/>
</dbReference>